<reference evidence="2" key="2">
    <citation type="journal article" date="2023" name="Plants (Basel)">
        <title>Annotation of the Turnera subulata (Passifloraceae) Draft Genome Reveals the S-Locus Evolved after the Divergence of Turneroideae from Passifloroideae in a Stepwise Manner.</title>
        <authorList>
            <person name="Henning P.M."/>
            <person name="Roalson E.H."/>
            <person name="Mir W."/>
            <person name="McCubbin A.G."/>
            <person name="Shore J.S."/>
        </authorList>
    </citation>
    <scope>NUCLEOTIDE SEQUENCE</scope>
    <source>
        <strain evidence="2">F60SS</strain>
    </source>
</reference>
<evidence type="ECO:0000313" key="3">
    <source>
        <dbReference type="Proteomes" id="UP001141552"/>
    </source>
</evidence>
<protein>
    <submittedName>
        <fullName evidence="2">Uncharacterized protein</fullName>
    </submittedName>
</protein>
<feature type="compositionally biased region" description="Pro residues" evidence="1">
    <location>
        <begin position="117"/>
        <end position="197"/>
    </location>
</feature>
<keyword evidence="3" id="KW-1185">Reference proteome</keyword>
<sequence>MSATVSAIISSNLMKKVMIPFFCTPNFASTLRASSRTSPPGVSFLPAASIKKTSNFISLAAQLLLVHNQSNPPPEFPPTTPRGDDDLSYPVPPEVPQLPRIPEIETNPPDEIHINPPGIPDLPGPGPDFPVPPTPSPHPDIPLPPPDTPPSPPPEHLPPRSPPDPDILPPPTVPPPDIQPPPDTPPDIKPPTGPFVF</sequence>
<gene>
    <name evidence="2" type="ORF">Tsubulata_036021</name>
</gene>
<organism evidence="2 3">
    <name type="scientific">Turnera subulata</name>
    <dbReference type="NCBI Taxonomy" id="218843"/>
    <lineage>
        <taxon>Eukaryota</taxon>
        <taxon>Viridiplantae</taxon>
        <taxon>Streptophyta</taxon>
        <taxon>Embryophyta</taxon>
        <taxon>Tracheophyta</taxon>
        <taxon>Spermatophyta</taxon>
        <taxon>Magnoliopsida</taxon>
        <taxon>eudicotyledons</taxon>
        <taxon>Gunneridae</taxon>
        <taxon>Pentapetalae</taxon>
        <taxon>rosids</taxon>
        <taxon>fabids</taxon>
        <taxon>Malpighiales</taxon>
        <taxon>Passifloraceae</taxon>
        <taxon>Turnera</taxon>
    </lineage>
</organism>
<reference evidence="2" key="1">
    <citation type="submission" date="2022-02" db="EMBL/GenBank/DDBJ databases">
        <authorList>
            <person name="Henning P.M."/>
            <person name="McCubbin A.G."/>
            <person name="Shore J.S."/>
        </authorList>
    </citation>
    <scope>NUCLEOTIDE SEQUENCE</scope>
    <source>
        <strain evidence="2">F60SS</strain>
        <tissue evidence="2">Leaves</tissue>
    </source>
</reference>
<dbReference type="EMBL" id="JAKUCV010000447">
    <property type="protein sequence ID" value="KAJ4849920.1"/>
    <property type="molecule type" value="Genomic_DNA"/>
</dbReference>
<name>A0A9Q0GJ35_9ROSI</name>
<dbReference type="AlphaFoldDB" id="A0A9Q0GJ35"/>
<proteinExistence type="predicted"/>
<comment type="caution">
    <text evidence="2">The sequence shown here is derived from an EMBL/GenBank/DDBJ whole genome shotgun (WGS) entry which is preliminary data.</text>
</comment>
<accession>A0A9Q0GJ35</accession>
<evidence type="ECO:0000256" key="1">
    <source>
        <dbReference type="SAM" id="MobiDB-lite"/>
    </source>
</evidence>
<dbReference type="Proteomes" id="UP001141552">
    <property type="component" value="Unassembled WGS sequence"/>
</dbReference>
<evidence type="ECO:0000313" key="2">
    <source>
        <dbReference type="EMBL" id="KAJ4849920.1"/>
    </source>
</evidence>
<feature type="region of interest" description="Disordered" evidence="1">
    <location>
        <begin position="69"/>
        <end position="197"/>
    </location>
</feature>
<feature type="compositionally biased region" description="Pro residues" evidence="1">
    <location>
        <begin position="71"/>
        <end position="80"/>
    </location>
</feature>